<dbReference type="ExpressionAtlas" id="A5BMG5">
    <property type="expression patterns" value="baseline and differential"/>
</dbReference>
<evidence type="ECO:0000256" key="2">
    <source>
        <dbReference type="ARBA" id="ARBA00009592"/>
    </source>
</evidence>
<keyword evidence="9" id="KW-0675">Receptor</keyword>
<dbReference type="InterPro" id="IPR001611">
    <property type="entry name" value="Leu-rich_rpt"/>
</dbReference>
<gene>
    <name evidence="12" type="ORF">VITISV_036905</name>
</gene>
<reference evidence="12" key="1">
    <citation type="journal article" date="2007" name="PLoS ONE">
        <title>The first genome sequence of an elite grapevine cultivar (Pinot noir Vitis vinifera L.): coping with a highly heterozygous genome.</title>
        <authorList>
            <person name="Velasco R."/>
            <person name="Zharkikh A."/>
            <person name="Troggio M."/>
            <person name="Cartwright D.A."/>
            <person name="Cestaro A."/>
            <person name="Pruss D."/>
            <person name="Pindo M."/>
            <person name="FitzGerald L.M."/>
            <person name="Vezzulli S."/>
            <person name="Reid J."/>
            <person name="Malacarne G."/>
            <person name="Iliev D."/>
            <person name="Coppola G."/>
            <person name="Wardell B."/>
            <person name="Micheletti D."/>
            <person name="Macalma T."/>
            <person name="Facci M."/>
            <person name="Mitchell J.T."/>
            <person name="Perazzolli M."/>
            <person name="Eldredge G."/>
            <person name="Gatto P."/>
            <person name="Oyzerski R."/>
            <person name="Moretto M."/>
            <person name="Gutin N."/>
            <person name="Stefanini M."/>
            <person name="Chen Y."/>
            <person name="Segala C."/>
            <person name="Davenport C."/>
            <person name="Dematte L."/>
            <person name="Mraz A."/>
            <person name="Battilana J."/>
            <person name="Stormo K."/>
            <person name="Costa F."/>
            <person name="Tao Q."/>
            <person name="Si-Ammour A."/>
            <person name="Harkins T."/>
            <person name="Lackey A."/>
            <person name="Perbost C."/>
            <person name="Taillon B."/>
            <person name="Stella A."/>
            <person name="Solovyev V."/>
            <person name="Fawcett J.A."/>
            <person name="Sterck L."/>
            <person name="Vandepoele K."/>
            <person name="Grando S.M."/>
            <person name="Toppo S."/>
            <person name="Moser C."/>
            <person name="Lanchbury J."/>
            <person name="Bogden R."/>
            <person name="Skolnick M."/>
            <person name="Sgaramella V."/>
            <person name="Bhatnagar S.K."/>
            <person name="Fontana P."/>
            <person name="Gutin A."/>
            <person name="Van de Peer Y."/>
            <person name="Salamini F."/>
            <person name="Viola R."/>
        </authorList>
    </citation>
    <scope>NUCLEOTIDE SEQUENCE</scope>
</reference>
<organism evidence="12">
    <name type="scientific">Vitis vinifera</name>
    <name type="common">Grape</name>
    <dbReference type="NCBI Taxonomy" id="29760"/>
    <lineage>
        <taxon>Eukaryota</taxon>
        <taxon>Viridiplantae</taxon>
        <taxon>Streptophyta</taxon>
        <taxon>Embryophyta</taxon>
        <taxon>Tracheophyta</taxon>
        <taxon>Spermatophyta</taxon>
        <taxon>Magnoliopsida</taxon>
        <taxon>eudicotyledons</taxon>
        <taxon>Gunneridae</taxon>
        <taxon>Pentapetalae</taxon>
        <taxon>rosids</taxon>
        <taxon>Vitales</taxon>
        <taxon>Vitaceae</taxon>
        <taxon>Viteae</taxon>
        <taxon>Vitis</taxon>
    </lineage>
</organism>
<protein>
    <submittedName>
        <fullName evidence="12">Uncharacterized protein</fullName>
    </submittedName>
</protein>
<dbReference type="PANTHER" id="PTHR48063:SF98">
    <property type="entry name" value="LRR RECEPTOR-LIKE SERINE_THREONINE-PROTEIN KINASE FLS2"/>
    <property type="match status" value="1"/>
</dbReference>
<comment type="similarity">
    <text evidence="2">Belongs to the RLP family.</text>
</comment>
<evidence type="ECO:0000256" key="3">
    <source>
        <dbReference type="ARBA" id="ARBA00022614"/>
    </source>
</evidence>
<dbReference type="PRINTS" id="PR00019">
    <property type="entry name" value="LEURICHRPT"/>
</dbReference>
<proteinExistence type="inferred from homology"/>
<keyword evidence="5" id="KW-0732">Signal</keyword>
<keyword evidence="10" id="KW-0325">Glycoprotein</keyword>
<keyword evidence="6" id="KW-0677">Repeat</keyword>
<evidence type="ECO:0000256" key="11">
    <source>
        <dbReference type="SAM" id="Phobius"/>
    </source>
</evidence>
<comment type="subcellular location">
    <subcellularLocation>
        <location evidence="1">Membrane</location>
        <topology evidence="1">Single-pass type I membrane protein</topology>
    </subcellularLocation>
</comment>
<dbReference type="InterPro" id="IPR032675">
    <property type="entry name" value="LRR_dom_sf"/>
</dbReference>
<evidence type="ECO:0000256" key="7">
    <source>
        <dbReference type="ARBA" id="ARBA00022989"/>
    </source>
</evidence>
<sequence length="336" mass="37459">MATIGTEDDAFSFLKLFPLIGHDYENLMLVIKGKESEYGSILKFVRSIDLSSNNLSGSIPTEISSLSGLEFLNLSCNNLMGTIPEKMGRMKALESLDLSRNHLSGEIPQSMKNLSFLSHLNLSYNNFSGRIPSSTQLQSLDAISYIGNAELCGAPLTKNCTEDEDFQGIDVIDENEEGSEIPWFYIGMGLGFIVGFWGVCGALLFKKAWRHAYFQFLYHVKDWVYVAIARRLNRLQNNLRPRIGGGTRSKIYELGLKKKLLQNVNNNNNLNFTLGDRNLDLGCGWIWAHPKALFGPPHPSYKVMTDDWRGKTRSWEGEVDAGVMLGGVEGVGGDED</sequence>
<dbReference type="AlphaFoldDB" id="A5BMG5"/>
<dbReference type="Pfam" id="PF00560">
    <property type="entry name" value="LRR_1"/>
    <property type="match status" value="1"/>
</dbReference>
<feature type="transmembrane region" description="Helical" evidence="11">
    <location>
        <begin position="183"/>
        <end position="205"/>
    </location>
</feature>
<keyword evidence="3" id="KW-0433">Leucine-rich repeat</keyword>
<dbReference type="FunFam" id="3.80.10.10:FF:000111">
    <property type="entry name" value="LRR receptor-like serine/threonine-protein kinase ERECTA"/>
    <property type="match status" value="1"/>
</dbReference>
<evidence type="ECO:0000256" key="4">
    <source>
        <dbReference type="ARBA" id="ARBA00022692"/>
    </source>
</evidence>
<evidence type="ECO:0000256" key="1">
    <source>
        <dbReference type="ARBA" id="ARBA00004479"/>
    </source>
</evidence>
<accession>A5BMG5</accession>
<evidence type="ECO:0000256" key="5">
    <source>
        <dbReference type="ARBA" id="ARBA00022729"/>
    </source>
</evidence>
<keyword evidence="8 11" id="KW-0472">Membrane</keyword>
<evidence type="ECO:0000256" key="8">
    <source>
        <dbReference type="ARBA" id="ARBA00023136"/>
    </source>
</evidence>
<keyword evidence="7 11" id="KW-1133">Transmembrane helix</keyword>
<keyword evidence="4 11" id="KW-0812">Transmembrane</keyword>
<evidence type="ECO:0000313" key="12">
    <source>
        <dbReference type="EMBL" id="CAN59765.1"/>
    </source>
</evidence>
<dbReference type="SUPFAM" id="SSF52058">
    <property type="entry name" value="L domain-like"/>
    <property type="match status" value="1"/>
</dbReference>
<evidence type="ECO:0000256" key="9">
    <source>
        <dbReference type="ARBA" id="ARBA00023170"/>
    </source>
</evidence>
<dbReference type="GO" id="GO:0016020">
    <property type="term" value="C:membrane"/>
    <property type="evidence" value="ECO:0007669"/>
    <property type="project" value="UniProtKB-SubCell"/>
</dbReference>
<dbReference type="Pfam" id="PF13855">
    <property type="entry name" value="LRR_8"/>
    <property type="match status" value="1"/>
</dbReference>
<dbReference type="PANTHER" id="PTHR48063">
    <property type="entry name" value="LRR RECEPTOR-LIKE KINASE"/>
    <property type="match status" value="1"/>
</dbReference>
<evidence type="ECO:0000256" key="10">
    <source>
        <dbReference type="ARBA" id="ARBA00023180"/>
    </source>
</evidence>
<evidence type="ECO:0000256" key="6">
    <source>
        <dbReference type="ARBA" id="ARBA00022737"/>
    </source>
</evidence>
<dbReference type="EMBL" id="AM464598">
    <property type="protein sequence ID" value="CAN59765.1"/>
    <property type="molecule type" value="Genomic_DNA"/>
</dbReference>
<dbReference type="Gene3D" id="3.80.10.10">
    <property type="entry name" value="Ribonuclease Inhibitor"/>
    <property type="match status" value="1"/>
</dbReference>
<name>A5BMG5_VITVI</name>
<dbReference type="InterPro" id="IPR046956">
    <property type="entry name" value="RLP23-like"/>
</dbReference>